<feature type="region of interest" description="Disordered" evidence="1">
    <location>
        <begin position="448"/>
        <end position="469"/>
    </location>
</feature>
<proteinExistence type="predicted"/>
<accession>Q0FVA5</accession>
<dbReference type="EMBL" id="AATQ01000002">
    <property type="protein sequence ID" value="EAU48221.1"/>
    <property type="molecule type" value="Genomic_DNA"/>
</dbReference>
<gene>
    <name evidence="2" type="ORF">R2601_14685</name>
</gene>
<evidence type="ECO:0000313" key="3">
    <source>
        <dbReference type="Proteomes" id="UP000006230"/>
    </source>
</evidence>
<reference evidence="2 3" key="1">
    <citation type="journal article" date="2010" name="J. Bacteriol.">
        <title>Genome sequences of Pelagibaca bermudensis HTCC2601T and Maritimibacter alkaliphilus HTCC2654T, the type strains of two marine Roseobacter genera.</title>
        <authorList>
            <person name="Thrash J.C."/>
            <person name="Cho J.C."/>
            <person name="Ferriera S."/>
            <person name="Johnson J."/>
            <person name="Vergin K.L."/>
            <person name="Giovannoni S.J."/>
        </authorList>
    </citation>
    <scope>NUCLEOTIDE SEQUENCE [LARGE SCALE GENOMIC DNA]</scope>
    <source>
        <strain evidence="3">DSM 26914 / JCM 13377 / KCTC 12554 / HTCC2601</strain>
    </source>
</reference>
<evidence type="ECO:0000256" key="1">
    <source>
        <dbReference type="SAM" id="MobiDB-lite"/>
    </source>
</evidence>
<protein>
    <submittedName>
        <fullName evidence="2">Uncharacterized protein</fullName>
    </submittedName>
</protein>
<dbReference type="HOGENOM" id="CLU_582464_0_0_5"/>
<dbReference type="Proteomes" id="UP000006230">
    <property type="component" value="Unassembled WGS sequence"/>
</dbReference>
<keyword evidence="3" id="KW-1185">Reference proteome</keyword>
<evidence type="ECO:0000313" key="2">
    <source>
        <dbReference type="EMBL" id="EAU48221.1"/>
    </source>
</evidence>
<sequence>MSKPASRPASAVHRVEEFRVRLGLLELRKQELDGVGGAHRVEDPTQHEGLLQIDLVDEQILFAGARLEDVDRREDALVRDLAIQHDLRVAGALEFFEDHLVHAAAGVDQGGRDDGQRATFLDVPRRAEETLRALQRVGIDTTGQNLARRRHDSVEGTAKSCDRVKKYHNISFVFHKALGLFDDHFRHCHVARRRFIEGRGDNLALHRPLHVGDFLGAFVDQQDDQEALGMVFLDRGGDVLQQNRLTGPRRRHDQRALALPDRRHEVDDPGGAILDGRILDLHLQPLIWIERRQVIEGNLVTGALGIFEVDLRDINQSEVALFVVWRANFAFDGVAGAQRVLPDHLRRHVDVVGTGQIVRFRRAQEAKTVLEHLENPVTGHFPAFIRPLAQDLEHHLALAHGRGVLDLELLGHREQILGALRLEVREVERFAAHAESFRAKRIRRPQNCLSLGSDQPGRASDSDLAIAAR</sequence>
<dbReference type="eggNOG" id="ENOG502ZBEI">
    <property type="taxonomic scope" value="Bacteria"/>
</dbReference>
<dbReference type="AlphaFoldDB" id="Q0FVA5"/>
<comment type="caution">
    <text evidence="2">The sequence shown here is derived from an EMBL/GenBank/DDBJ whole genome shotgun (WGS) entry which is preliminary data.</text>
</comment>
<organism evidence="2 3">
    <name type="scientific">Salipiger bermudensis (strain DSM 26914 / JCM 13377 / KCTC 12554 / HTCC2601)</name>
    <name type="common">Pelagibaca bermudensis</name>
    <dbReference type="NCBI Taxonomy" id="314265"/>
    <lineage>
        <taxon>Bacteria</taxon>
        <taxon>Pseudomonadati</taxon>
        <taxon>Pseudomonadota</taxon>
        <taxon>Alphaproteobacteria</taxon>
        <taxon>Rhodobacterales</taxon>
        <taxon>Roseobacteraceae</taxon>
        <taxon>Salipiger</taxon>
    </lineage>
</organism>
<name>Q0FVA5_SALBH</name>